<dbReference type="InterPro" id="IPR040523">
    <property type="entry name" value="AsnC_trans_reg2"/>
</dbReference>
<accession>A0A2S9SLT5</accession>
<comment type="catalytic activity">
    <reaction evidence="5">
        <text>siroheme + 2 H(+) = 12,18-didecarboxysiroheme + 2 CO2</text>
        <dbReference type="Rhea" id="RHEA:19093"/>
        <dbReference type="ChEBI" id="CHEBI:15378"/>
        <dbReference type="ChEBI" id="CHEBI:16526"/>
        <dbReference type="ChEBI" id="CHEBI:60052"/>
        <dbReference type="ChEBI" id="CHEBI:140497"/>
        <dbReference type="EC" id="4.1.1.111"/>
    </reaction>
</comment>
<name>A0A2S9SLT5_9BACT</name>
<comment type="pathway">
    <text evidence="2">Porphyrin-containing compound metabolism.</text>
</comment>
<proteinExistence type="inferred from homology"/>
<evidence type="ECO:0000256" key="3">
    <source>
        <dbReference type="ARBA" id="ARBA00023457"/>
    </source>
</evidence>
<evidence type="ECO:0000313" key="8">
    <source>
        <dbReference type="EMBL" id="PRM87522.1"/>
    </source>
</evidence>
<keyword evidence="1" id="KW-0456">Lyase</keyword>
<dbReference type="AlphaFoldDB" id="A0A2S9SLT5"/>
<evidence type="ECO:0000313" key="9">
    <source>
        <dbReference type="Proteomes" id="UP000239065"/>
    </source>
</evidence>
<evidence type="ECO:0000259" key="7">
    <source>
        <dbReference type="Pfam" id="PF22451"/>
    </source>
</evidence>
<dbReference type="PANTHER" id="PTHR43413">
    <property type="entry name" value="TRANSCRIPTIONAL REGULATOR, ASNC FAMILY"/>
    <property type="match status" value="1"/>
</dbReference>
<organism evidence="8 9">
    <name type="scientific">Aliarcobacter cryaerophilus</name>
    <dbReference type="NCBI Taxonomy" id="28198"/>
    <lineage>
        <taxon>Bacteria</taxon>
        <taxon>Pseudomonadati</taxon>
        <taxon>Campylobacterota</taxon>
        <taxon>Epsilonproteobacteria</taxon>
        <taxon>Campylobacterales</taxon>
        <taxon>Arcobacteraceae</taxon>
        <taxon>Aliarcobacter</taxon>
    </lineage>
</organism>
<evidence type="ECO:0000256" key="1">
    <source>
        <dbReference type="ARBA" id="ARBA00023239"/>
    </source>
</evidence>
<dbReference type="EC" id="4.1.1.111" evidence="4"/>
<comment type="similarity">
    <text evidence="3">Belongs to the Ahb/Nir family.</text>
</comment>
<dbReference type="GO" id="GO:0016829">
    <property type="term" value="F:lyase activity"/>
    <property type="evidence" value="ECO:0007669"/>
    <property type="project" value="UniProtKB-KW"/>
</dbReference>
<dbReference type="InterPro" id="IPR053953">
    <property type="entry name" value="NirdL-like_HTH"/>
</dbReference>
<evidence type="ECO:0000259" key="6">
    <source>
        <dbReference type="Pfam" id="PF17805"/>
    </source>
</evidence>
<evidence type="ECO:0000256" key="5">
    <source>
        <dbReference type="ARBA" id="ARBA00048470"/>
    </source>
</evidence>
<evidence type="ECO:0000256" key="4">
    <source>
        <dbReference type="ARBA" id="ARBA00023471"/>
    </source>
</evidence>
<dbReference type="Pfam" id="PF22451">
    <property type="entry name" value="NirdL-like_HTH"/>
    <property type="match status" value="1"/>
</dbReference>
<dbReference type="RefSeq" id="WP_105909338.1">
    <property type="nucleotide sequence ID" value="NZ_NXGJ01000008.1"/>
</dbReference>
<reference evidence="8 9" key="1">
    <citation type="submission" date="2017-09" db="EMBL/GenBank/DDBJ databases">
        <title>Reassesment of A. cryaerophilus.</title>
        <authorList>
            <person name="Perez-Cataluna A."/>
            <person name="Collado L."/>
            <person name="Salgado O."/>
            <person name="Lefinanco V."/>
            <person name="Figueras M.J."/>
        </authorList>
    </citation>
    <scope>NUCLEOTIDE SEQUENCE [LARGE SCALE GENOMIC DNA]</scope>
    <source>
        <strain evidence="8 9">LMG 9861</strain>
    </source>
</reference>
<feature type="domain" description="Siroheme decarboxylase NirL-like HTH" evidence="7">
    <location>
        <begin position="12"/>
        <end position="56"/>
    </location>
</feature>
<feature type="domain" description="Siroheme decarboxylase AsnC-like ligand binding" evidence="6">
    <location>
        <begin position="66"/>
        <end position="148"/>
    </location>
</feature>
<comment type="caution">
    <text evidence="8">The sequence shown here is derived from an EMBL/GenBank/DDBJ whole genome shotgun (WGS) entry which is preliminary data.</text>
</comment>
<feature type="domain" description="Siroheme decarboxylase AsnC-like ligand binding" evidence="6">
    <location>
        <begin position="235"/>
        <end position="320"/>
    </location>
</feature>
<protein>
    <recommendedName>
        <fullName evidence="4">siroheme decarboxylase</fullName>
        <ecNumber evidence="4">4.1.1.111</ecNumber>
    </recommendedName>
</protein>
<dbReference type="EMBL" id="NXGJ01000008">
    <property type="protein sequence ID" value="PRM87522.1"/>
    <property type="molecule type" value="Genomic_DNA"/>
</dbReference>
<sequence length="340" mass="39674">MTQIPQLELKNEVLLRIQKNFPLAKKPFLNIANELHTTEERVLEILNEAKRDGIIRQTSAIFDTKKLGYKSSLVAFEIEEKDIPNAVKILNSHPGISHNYERNHSFNIWFTIAVAPNSNLGLEKSIEILAKKTNAKNYIILPTLKLFKISVKLDTTNKEEKQEKLIQKSFTNLDLSESHYKFIKLLQQDIEFKSEPFKFIVDELNISYDELFTTVQEFINSGVMRRFASILNHRKAGFSANAMVVWDIDEKKSQDIGEIAASFSAVSHCYLRPQYPNWKYNLFTMIHGKTEDDTQKTIEDIANKIEYRDKMALYSSKEFKKVRIIYFSDEFENWEKENNN</sequence>
<dbReference type="Gene3D" id="3.30.70.3460">
    <property type="match status" value="2"/>
</dbReference>
<evidence type="ECO:0000256" key="2">
    <source>
        <dbReference type="ARBA" id="ARBA00023444"/>
    </source>
</evidence>
<dbReference type="Proteomes" id="UP000239065">
    <property type="component" value="Unassembled WGS sequence"/>
</dbReference>
<dbReference type="Pfam" id="PF17805">
    <property type="entry name" value="AsnC_trans_reg2"/>
    <property type="match status" value="2"/>
</dbReference>
<gene>
    <name evidence="8" type="ORF">CJ669_07155</name>
</gene>
<dbReference type="PANTHER" id="PTHR43413:SF1">
    <property type="entry name" value="SIROHEME DECARBOXYLASE NIRL SUBUNIT"/>
    <property type="match status" value="1"/>
</dbReference>
<dbReference type="InterPro" id="IPR050684">
    <property type="entry name" value="HTH-Siroheme_Decarb"/>
</dbReference>